<dbReference type="InterPro" id="IPR028082">
    <property type="entry name" value="Peripla_BP_I"/>
</dbReference>
<proteinExistence type="predicted"/>
<name>A0ABW1SWC5_9ACTN</name>
<dbReference type="InterPro" id="IPR001761">
    <property type="entry name" value="Peripla_BP/Lac1_sug-bd_dom"/>
</dbReference>
<feature type="domain" description="HTH cro/C1-type" evidence="5">
    <location>
        <begin position="17"/>
        <end position="60"/>
    </location>
</feature>
<accession>A0ABW1SWC5</accession>
<dbReference type="Pfam" id="PF00356">
    <property type="entry name" value="LacI"/>
    <property type="match status" value="1"/>
</dbReference>
<dbReference type="PANTHER" id="PTHR30146:SF109">
    <property type="entry name" value="HTH-TYPE TRANSCRIPTIONAL REGULATOR GALS"/>
    <property type="match status" value="1"/>
</dbReference>
<evidence type="ECO:0000256" key="2">
    <source>
        <dbReference type="ARBA" id="ARBA00023125"/>
    </source>
</evidence>
<keyword evidence="3" id="KW-0804">Transcription</keyword>
<keyword evidence="7" id="KW-1185">Reference proteome</keyword>
<evidence type="ECO:0000313" key="7">
    <source>
        <dbReference type="Proteomes" id="UP001596138"/>
    </source>
</evidence>
<dbReference type="SMART" id="SM00354">
    <property type="entry name" value="HTH_LACI"/>
    <property type="match status" value="1"/>
</dbReference>
<dbReference type="InterPro" id="IPR010982">
    <property type="entry name" value="Lambda_DNA-bd_dom_sf"/>
</dbReference>
<organism evidence="6 7">
    <name type="scientific">Longivirga aurantiaca</name>
    <dbReference type="NCBI Taxonomy" id="1837743"/>
    <lineage>
        <taxon>Bacteria</taxon>
        <taxon>Bacillati</taxon>
        <taxon>Actinomycetota</taxon>
        <taxon>Actinomycetes</taxon>
        <taxon>Sporichthyales</taxon>
        <taxon>Sporichthyaceae</taxon>
        <taxon>Longivirga</taxon>
    </lineage>
</organism>
<dbReference type="CDD" id="cd01392">
    <property type="entry name" value="HTH_LacI"/>
    <property type="match status" value="1"/>
</dbReference>
<keyword evidence="1" id="KW-0805">Transcription regulation</keyword>
<comment type="caution">
    <text evidence="6">The sequence shown here is derived from an EMBL/GenBank/DDBJ whole genome shotgun (WGS) entry which is preliminary data.</text>
</comment>
<dbReference type="PROSITE" id="PS50943">
    <property type="entry name" value="HTH_CROC1"/>
    <property type="match status" value="1"/>
</dbReference>
<dbReference type="PROSITE" id="PS50932">
    <property type="entry name" value="HTH_LACI_2"/>
    <property type="match status" value="1"/>
</dbReference>
<sequence>MERMSLDEVDARHSRPTMKDVAALSGVSIKTVSRVVNGEAGVSSDVAERVLAATVKLDYRRDLSASSLRRGDGKSQTIGLLLEDVSNPFSSALHRAVEDVAREHGVVVFAGSVDEDPDRERDLAAALVARRTDGLVIVPTAPDQSYLARERRNGTPVVFVDRPPVQLEADHVVTDNLAGARDGTEHLVRHGHHRIAFLGDLSTISTARERYEGYVDALGRAGLALAPDLVRRDLRTAEQAQAAVEELLALPDPPTAVFASQNLVTVGALRALRHAGLHRTVAVVGFDSLPMQDLLDPGVTIVEQDVRRLGAIAAEMLFQRIAGDTSPARSVVLPATLTERGTGEIPGPFAS</sequence>
<keyword evidence="2 6" id="KW-0238">DNA-binding</keyword>
<dbReference type="EMBL" id="JBHSTI010000002">
    <property type="protein sequence ID" value="MFC6236370.1"/>
    <property type="molecule type" value="Genomic_DNA"/>
</dbReference>
<evidence type="ECO:0000256" key="1">
    <source>
        <dbReference type="ARBA" id="ARBA00023015"/>
    </source>
</evidence>
<evidence type="ECO:0000256" key="3">
    <source>
        <dbReference type="ARBA" id="ARBA00023163"/>
    </source>
</evidence>
<dbReference type="RefSeq" id="WP_386763416.1">
    <property type="nucleotide sequence ID" value="NZ_JBHSTI010000002.1"/>
</dbReference>
<evidence type="ECO:0000259" key="5">
    <source>
        <dbReference type="PROSITE" id="PS50943"/>
    </source>
</evidence>
<dbReference type="CDD" id="cd06267">
    <property type="entry name" value="PBP1_LacI_sugar_binding-like"/>
    <property type="match status" value="1"/>
</dbReference>
<dbReference type="Gene3D" id="1.10.260.40">
    <property type="entry name" value="lambda repressor-like DNA-binding domains"/>
    <property type="match status" value="1"/>
</dbReference>
<dbReference type="SUPFAM" id="SSF53822">
    <property type="entry name" value="Periplasmic binding protein-like I"/>
    <property type="match status" value="1"/>
</dbReference>
<dbReference type="PROSITE" id="PS00356">
    <property type="entry name" value="HTH_LACI_1"/>
    <property type="match status" value="1"/>
</dbReference>
<gene>
    <name evidence="6" type="ORF">ACFQGU_00650</name>
</gene>
<reference evidence="7" key="1">
    <citation type="journal article" date="2019" name="Int. J. Syst. Evol. Microbiol.">
        <title>The Global Catalogue of Microorganisms (GCM) 10K type strain sequencing project: providing services to taxonomists for standard genome sequencing and annotation.</title>
        <authorList>
            <consortium name="The Broad Institute Genomics Platform"/>
            <consortium name="The Broad Institute Genome Sequencing Center for Infectious Disease"/>
            <person name="Wu L."/>
            <person name="Ma J."/>
        </authorList>
    </citation>
    <scope>NUCLEOTIDE SEQUENCE [LARGE SCALE GENOMIC DNA]</scope>
    <source>
        <strain evidence="7">CGMCC 4.7317</strain>
    </source>
</reference>
<dbReference type="PRINTS" id="PR00036">
    <property type="entry name" value="HTHLACI"/>
</dbReference>
<dbReference type="GO" id="GO:0003677">
    <property type="term" value="F:DNA binding"/>
    <property type="evidence" value="ECO:0007669"/>
    <property type="project" value="UniProtKB-KW"/>
</dbReference>
<dbReference type="Pfam" id="PF00532">
    <property type="entry name" value="Peripla_BP_1"/>
    <property type="match status" value="1"/>
</dbReference>
<feature type="domain" description="HTH lacI-type" evidence="4">
    <location>
        <begin position="16"/>
        <end position="70"/>
    </location>
</feature>
<dbReference type="InterPro" id="IPR000843">
    <property type="entry name" value="HTH_LacI"/>
</dbReference>
<dbReference type="Gene3D" id="3.40.50.2300">
    <property type="match status" value="2"/>
</dbReference>
<dbReference type="PANTHER" id="PTHR30146">
    <property type="entry name" value="LACI-RELATED TRANSCRIPTIONAL REPRESSOR"/>
    <property type="match status" value="1"/>
</dbReference>
<evidence type="ECO:0000259" key="4">
    <source>
        <dbReference type="PROSITE" id="PS50932"/>
    </source>
</evidence>
<dbReference type="SUPFAM" id="SSF47413">
    <property type="entry name" value="lambda repressor-like DNA-binding domains"/>
    <property type="match status" value="1"/>
</dbReference>
<dbReference type="Proteomes" id="UP001596138">
    <property type="component" value="Unassembled WGS sequence"/>
</dbReference>
<dbReference type="InterPro" id="IPR001387">
    <property type="entry name" value="Cro/C1-type_HTH"/>
</dbReference>
<evidence type="ECO:0000313" key="6">
    <source>
        <dbReference type="EMBL" id="MFC6236370.1"/>
    </source>
</evidence>
<protein>
    <submittedName>
        <fullName evidence="6">LacI family DNA-binding transcriptional regulator</fullName>
    </submittedName>
</protein>